<reference evidence="2 3" key="2">
    <citation type="submission" date="2018-06" db="EMBL/GenBank/DDBJ databases">
        <title>Metagenomic assembly of (sub)arctic Cyanobacteria and their associated microbiome from non-axenic cultures.</title>
        <authorList>
            <person name="Baurain D."/>
        </authorList>
    </citation>
    <scope>NUCLEOTIDE SEQUENCE [LARGE SCALE GENOMIC DNA]</scope>
    <source>
        <strain evidence="2">ULC027bin1</strain>
    </source>
</reference>
<dbReference type="InterPro" id="IPR051790">
    <property type="entry name" value="Cytochrome_c-biogenesis_DsbD"/>
</dbReference>
<proteinExistence type="predicted"/>
<dbReference type="STRING" id="1850361.GCA_001650195_03642"/>
<organism evidence="2 3">
    <name type="scientific">Phormidesmis priestleyi</name>
    <dbReference type="NCBI Taxonomy" id="268141"/>
    <lineage>
        <taxon>Bacteria</taxon>
        <taxon>Bacillati</taxon>
        <taxon>Cyanobacteriota</taxon>
        <taxon>Cyanophyceae</taxon>
        <taxon>Leptolyngbyales</taxon>
        <taxon>Leptolyngbyaceae</taxon>
        <taxon>Phormidesmis</taxon>
    </lineage>
</organism>
<comment type="caution">
    <text evidence="2">The sequence shown here is derived from an EMBL/GenBank/DDBJ whole genome shotgun (WGS) entry which is preliminary data.</text>
</comment>
<dbReference type="PANTHER" id="PTHR31272:SF6">
    <property type="entry name" value="CYTOCHROME C-TYPE BIOGENESIS CCDA-LIKE CHLOROPLASTIC PROTEIN"/>
    <property type="match status" value="1"/>
</dbReference>
<evidence type="ECO:0000313" key="2">
    <source>
        <dbReference type="EMBL" id="PZO44889.1"/>
    </source>
</evidence>
<feature type="non-terminal residue" evidence="2">
    <location>
        <position position="1"/>
    </location>
</feature>
<dbReference type="Proteomes" id="UP000249794">
    <property type="component" value="Unassembled WGS sequence"/>
</dbReference>
<feature type="transmembrane region" description="Helical" evidence="1">
    <location>
        <begin position="36"/>
        <end position="54"/>
    </location>
</feature>
<sequence>AYTVGYVAPVMLAGIFTASIKRILELRRWSGWITPASGLLLVGFGLFSLVTRLMPIA</sequence>
<reference evidence="3" key="1">
    <citation type="submission" date="2018-04" db="EMBL/GenBank/DDBJ databases">
        <authorList>
            <person name="Cornet L."/>
        </authorList>
    </citation>
    <scope>NUCLEOTIDE SEQUENCE [LARGE SCALE GENOMIC DNA]</scope>
</reference>
<protein>
    <submittedName>
        <fullName evidence="2">Cytochrome C biogenesis protein</fullName>
    </submittedName>
</protein>
<accession>A0A2W4WSS7</accession>
<dbReference type="AlphaFoldDB" id="A0A2W4WSS7"/>
<evidence type="ECO:0000256" key="1">
    <source>
        <dbReference type="SAM" id="Phobius"/>
    </source>
</evidence>
<gene>
    <name evidence="2" type="ORF">DCF15_21775</name>
</gene>
<name>A0A2W4WSS7_9CYAN</name>
<evidence type="ECO:0000313" key="3">
    <source>
        <dbReference type="Proteomes" id="UP000249794"/>
    </source>
</evidence>
<keyword evidence="1" id="KW-0472">Membrane</keyword>
<feature type="transmembrane region" description="Helical" evidence="1">
    <location>
        <begin position="6"/>
        <end position="24"/>
    </location>
</feature>
<dbReference type="PANTHER" id="PTHR31272">
    <property type="entry name" value="CYTOCHROME C-TYPE BIOGENESIS PROTEIN HI_1454-RELATED"/>
    <property type="match status" value="1"/>
</dbReference>
<keyword evidence="1" id="KW-0812">Transmembrane</keyword>
<dbReference type="EMBL" id="QBMP01000368">
    <property type="protein sequence ID" value="PZO44889.1"/>
    <property type="molecule type" value="Genomic_DNA"/>
</dbReference>
<keyword evidence="1" id="KW-1133">Transmembrane helix</keyword>